<dbReference type="InterPro" id="IPR016148">
    <property type="entry name" value="Pili_assmbl_chaperone_C"/>
</dbReference>
<name>A0A5H6TH74_SALAB</name>
<keyword evidence="3" id="KW-1029">Fimbrium biogenesis</keyword>
<feature type="chain" id="PRO_5036142545" description="Fimbria/pilus periplasmic chaperone" evidence="9">
    <location>
        <begin position="34"/>
        <end position="252"/>
    </location>
</feature>
<keyword evidence="6 8" id="KW-0143">Chaperone</keyword>
<reference evidence="12" key="2">
    <citation type="submission" date="2018-07" db="EMBL/GenBank/DDBJ databases">
        <authorList>
            <person name="Ashton P.M."/>
            <person name="Dallman T."/>
            <person name="Nair S."/>
            <person name="De Pinna E."/>
            <person name="Peters T."/>
            <person name="Grant K."/>
        </authorList>
    </citation>
    <scope>NUCLEOTIDE SEQUENCE</scope>
    <source>
        <strain evidence="12">506860</strain>
    </source>
</reference>
<evidence type="ECO:0000259" key="11">
    <source>
        <dbReference type="Pfam" id="PF02753"/>
    </source>
</evidence>
<proteinExistence type="inferred from homology"/>
<comment type="similarity">
    <text evidence="2 8">Belongs to the periplasmic pilus chaperone family.</text>
</comment>
<dbReference type="InterPro" id="IPR001829">
    <property type="entry name" value="Pili_assmbl_chaperone_bac"/>
</dbReference>
<dbReference type="InterPro" id="IPR008962">
    <property type="entry name" value="PapD-like_sf"/>
</dbReference>
<dbReference type="SUPFAM" id="SSF49584">
    <property type="entry name" value="Periplasmic chaperone C-domain"/>
    <property type="match status" value="1"/>
</dbReference>
<dbReference type="GO" id="GO:0030288">
    <property type="term" value="C:outer membrane-bounded periplasmic space"/>
    <property type="evidence" value="ECO:0007669"/>
    <property type="project" value="InterPro"/>
</dbReference>
<evidence type="ECO:0000259" key="10">
    <source>
        <dbReference type="Pfam" id="PF00345"/>
    </source>
</evidence>
<evidence type="ECO:0000256" key="6">
    <source>
        <dbReference type="ARBA" id="ARBA00023186"/>
    </source>
</evidence>
<dbReference type="InterPro" id="IPR016147">
    <property type="entry name" value="Pili_assmbl_chaperone_N"/>
</dbReference>
<dbReference type="PANTHER" id="PTHR30251">
    <property type="entry name" value="PILUS ASSEMBLY CHAPERONE"/>
    <property type="match status" value="1"/>
</dbReference>
<evidence type="ECO:0000256" key="4">
    <source>
        <dbReference type="ARBA" id="ARBA00022729"/>
    </source>
</evidence>
<comment type="subcellular location">
    <subcellularLocation>
        <location evidence="1 8">Periplasm</location>
    </subcellularLocation>
</comment>
<feature type="domain" description="Pili assembly chaperone N-terminal" evidence="10">
    <location>
        <begin position="35"/>
        <end position="153"/>
    </location>
</feature>
<evidence type="ECO:0000256" key="7">
    <source>
        <dbReference type="ARBA" id="ARBA00023319"/>
    </source>
</evidence>
<evidence type="ECO:0000313" key="12">
    <source>
        <dbReference type="EMBL" id="EBS6069414.1"/>
    </source>
</evidence>
<dbReference type="Pfam" id="PF02753">
    <property type="entry name" value="PapD_C"/>
    <property type="match status" value="1"/>
</dbReference>
<dbReference type="EMBL" id="AAKRAQ010000033">
    <property type="protein sequence ID" value="ECU7778817.1"/>
    <property type="molecule type" value="Genomic_DNA"/>
</dbReference>
<dbReference type="Pfam" id="PF00345">
    <property type="entry name" value="PapD_N"/>
    <property type="match status" value="1"/>
</dbReference>
<evidence type="ECO:0000256" key="5">
    <source>
        <dbReference type="ARBA" id="ARBA00022764"/>
    </source>
</evidence>
<evidence type="ECO:0000313" key="13">
    <source>
        <dbReference type="EMBL" id="ECU7778817.1"/>
    </source>
</evidence>
<dbReference type="EMBL" id="AAGWAL010000082">
    <property type="protein sequence ID" value="EBS6069414.1"/>
    <property type="molecule type" value="Genomic_DNA"/>
</dbReference>
<dbReference type="PROSITE" id="PS00635">
    <property type="entry name" value="PILI_CHAPERONE"/>
    <property type="match status" value="1"/>
</dbReference>
<dbReference type="SUPFAM" id="SSF49354">
    <property type="entry name" value="PapD-like"/>
    <property type="match status" value="1"/>
</dbReference>
<dbReference type="PRINTS" id="PR00969">
    <property type="entry name" value="CHAPERONPILI"/>
</dbReference>
<dbReference type="InterPro" id="IPR050643">
    <property type="entry name" value="Periplasmic_pilus_chap"/>
</dbReference>
<feature type="signal peptide" evidence="9">
    <location>
        <begin position="1"/>
        <end position="33"/>
    </location>
</feature>
<dbReference type="InterPro" id="IPR036316">
    <property type="entry name" value="Pili_assmbl_chap_C_dom_sf"/>
</dbReference>
<organism evidence="12">
    <name type="scientific">Salmonella abony</name>
    <dbReference type="NCBI Taxonomy" id="29482"/>
    <lineage>
        <taxon>Bacteria</taxon>
        <taxon>Pseudomonadati</taxon>
        <taxon>Pseudomonadota</taxon>
        <taxon>Gammaproteobacteria</taxon>
        <taxon>Enterobacterales</taxon>
        <taxon>Enterobacteriaceae</taxon>
        <taxon>Salmonella</taxon>
    </lineage>
</organism>
<evidence type="ECO:0000256" key="9">
    <source>
        <dbReference type="SAM" id="SignalP"/>
    </source>
</evidence>
<dbReference type="InterPro" id="IPR013783">
    <property type="entry name" value="Ig-like_fold"/>
</dbReference>
<dbReference type="AlphaFoldDB" id="A0A5H6TH74"/>
<protein>
    <recommendedName>
        <fullName evidence="14">Fimbria/pilus periplasmic chaperone</fullName>
    </recommendedName>
</protein>
<comment type="caution">
    <text evidence="12">The sequence shown here is derived from an EMBL/GenBank/DDBJ whole genome shotgun (WGS) entry which is preliminary data.</text>
</comment>
<evidence type="ECO:0000256" key="8">
    <source>
        <dbReference type="RuleBase" id="RU003918"/>
    </source>
</evidence>
<evidence type="ECO:0000256" key="2">
    <source>
        <dbReference type="ARBA" id="ARBA00007399"/>
    </source>
</evidence>
<evidence type="ECO:0008006" key="14">
    <source>
        <dbReference type="Google" id="ProtNLM"/>
    </source>
</evidence>
<sequence length="252" mass="27307">MNQISRCPVKGRRYPAYILVAAALAGSLPSAMAAVTLDRTRAVFNGGNKSISLNISNENKQLPYLAQAWLENAEGKKITTGPLVVTPPVQRLEPGEKSMVRVMATPAASVLPQNRESLFYFNLREIPPKSNKPNVLQIALQTRIKLFYRPKAIVQAPGAVWQDKLVLHPQVGGYRIENPTPYYITVIGIGGTAEQAEKGKFDTVMVSPDSSVSVKTAGSWDAPFLTYINDYGGRPTLRFSCSGGACVAKGKA</sequence>
<dbReference type="Gene3D" id="2.60.40.10">
    <property type="entry name" value="Immunoglobulins"/>
    <property type="match status" value="2"/>
</dbReference>
<evidence type="ECO:0000256" key="3">
    <source>
        <dbReference type="ARBA" id="ARBA00022558"/>
    </source>
</evidence>
<reference evidence="13" key="1">
    <citation type="submission" date="2018-07" db="EMBL/GenBank/DDBJ databases">
        <authorList>
            <consortium name="PulseNet: The National Subtyping Network for Foodborne Disease Surveillance"/>
            <person name="Tarr C.L."/>
            <person name="Trees E."/>
            <person name="Katz L.S."/>
            <person name="Carleton-Romer H.A."/>
            <person name="Stroika S."/>
            <person name="Kucerova Z."/>
            <person name="Roache K.F."/>
            <person name="Sabol A.L."/>
            <person name="Besser J."/>
            <person name="Gerner-Smidt P."/>
        </authorList>
    </citation>
    <scope>NUCLEOTIDE SEQUENCE</scope>
    <source>
        <strain evidence="13">PNUSAS003091</strain>
    </source>
</reference>
<accession>A0A5H6TH74</accession>
<evidence type="ECO:0000256" key="1">
    <source>
        <dbReference type="ARBA" id="ARBA00004418"/>
    </source>
</evidence>
<keyword evidence="7" id="KW-0393">Immunoglobulin domain</keyword>
<dbReference type="GO" id="GO:0071555">
    <property type="term" value="P:cell wall organization"/>
    <property type="evidence" value="ECO:0007669"/>
    <property type="project" value="InterPro"/>
</dbReference>
<gene>
    <name evidence="13" type="ORF">BEJ32_22170</name>
    <name evidence="12" type="ORF">DVF10_25800</name>
</gene>
<dbReference type="FunFam" id="2.60.40.10:FF:000458">
    <property type="entry name" value="Molecular chaperone FimC"/>
    <property type="match status" value="1"/>
</dbReference>
<feature type="domain" description="Pili assembly chaperone C-terminal" evidence="11">
    <location>
        <begin position="176"/>
        <end position="234"/>
    </location>
</feature>
<keyword evidence="5" id="KW-0574">Periplasm</keyword>
<dbReference type="InterPro" id="IPR018046">
    <property type="entry name" value="Pili_assmbl_chaperone_CS"/>
</dbReference>
<dbReference type="PANTHER" id="PTHR30251:SF5">
    <property type="entry name" value="FIMBRIAL CHAPARONE PROTEIN"/>
    <property type="match status" value="1"/>
</dbReference>
<keyword evidence="4 9" id="KW-0732">Signal</keyword>